<evidence type="ECO:0000313" key="2">
    <source>
        <dbReference type="Proteomes" id="UP000030663"/>
    </source>
</evidence>
<organism evidence="1 2">
    <name type="scientific">Fusarium oxysporum f. sp. raphani 54005</name>
    <dbReference type="NCBI Taxonomy" id="1089458"/>
    <lineage>
        <taxon>Eukaryota</taxon>
        <taxon>Fungi</taxon>
        <taxon>Dikarya</taxon>
        <taxon>Ascomycota</taxon>
        <taxon>Pezizomycotina</taxon>
        <taxon>Sordariomycetes</taxon>
        <taxon>Hypocreomycetidae</taxon>
        <taxon>Hypocreales</taxon>
        <taxon>Nectriaceae</taxon>
        <taxon>Fusarium</taxon>
        <taxon>Fusarium oxysporum species complex</taxon>
    </lineage>
</organism>
<dbReference type="EMBL" id="JH658392">
    <property type="protein sequence ID" value="EXK85058.1"/>
    <property type="molecule type" value="Genomic_DNA"/>
</dbReference>
<proteinExistence type="predicted"/>
<dbReference type="HOGENOM" id="CLU_2573996_0_0_1"/>
<accession>X0C1J5</accession>
<evidence type="ECO:0000313" key="1">
    <source>
        <dbReference type="EMBL" id="EXK85058.1"/>
    </source>
</evidence>
<sequence>MQDKNWDNAGEEDRRVRARTMVKHILQNEKWTKSEYAWEADAWKDVFGMMRDDPVLAVDKHLNRPIRAALNSFLGADIYIN</sequence>
<reference evidence="1 2" key="1">
    <citation type="submission" date="2011-11" db="EMBL/GenBank/DDBJ databases">
        <title>The Genome Sequence of Fusarium oxysporum PHW815.</title>
        <authorList>
            <consortium name="The Broad Institute Genome Sequencing Platform"/>
            <person name="Ma L.-J."/>
            <person name="Gale L.R."/>
            <person name="Schwartz D.C."/>
            <person name="Zhou S."/>
            <person name="Corby-Kistler H."/>
            <person name="Young S.K."/>
            <person name="Zeng Q."/>
            <person name="Gargeya S."/>
            <person name="Fitzgerald M."/>
            <person name="Haas B."/>
            <person name="Abouelleil A."/>
            <person name="Alvarado L."/>
            <person name="Arachchi H.M."/>
            <person name="Berlin A."/>
            <person name="Brown A."/>
            <person name="Chapman S.B."/>
            <person name="Chen Z."/>
            <person name="Dunbar C."/>
            <person name="Freedman E."/>
            <person name="Gearin G."/>
            <person name="Goldberg J."/>
            <person name="Griggs A."/>
            <person name="Gujja S."/>
            <person name="Heiman D."/>
            <person name="Howarth C."/>
            <person name="Larson L."/>
            <person name="Lui A."/>
            <person name="MacDonald P.J.P."/>
            <person name="Montmayeur A."/>
            <person name="Murphy C."/>
            <person name="Neiman D."/>
            <person name="Pearson M."/>
            <person name="Priest M."/>
            <person name="Roberts A."/>
            <person name="Saif S."/>
            <person name="Shea T."/>
            <person name="Shenoy N."/>
            <person name="Sisk P."/>
            <person name="Stolte C."/>
            <person name="Sykes S."/>
            <person name="Wortman J."/>
            <person name="Nusbaum C."/>
            <person name="Birren B."/>
        </authorList>
    </citation>
    <scope>NUCLEOTIDE SEQUENCE [LARGE SCALE GENOMIC DNA]</scope>
    <source>
        <strain evidence="1 2">54005</strain>
    </source>
</reference>
<gene>
    <name evidence="1" type="ORF">FOQG_10994</name>
</gene>
<dbReference type="Proteomes" id="UP000030663">
    <property type="component" value="Unassembled WGS sequence"/>
</dbReference>
<keyword evidence="2" id="KW-1185">Reference proteome</keyword>
<dbReference type="AlphaFoldDB" id="X0C1J5"/>
<protein>
    <submittedName>
        <fullName evidence="1">Uncharacterized protein</fullName>
    </submittedName>
</protein>
<name>X0C1J5_FUSOX</name>